<dbReference type="EMBL" id="BMAW01064393">
    <property type="protein sequence ID" value="GFT45007.1"/>
    <property type="molecule type" value="Genomic_DNA"/>
</dbReference>
<dbReference type="GO" id="GO:0005886">
    <property type="term" value="C:plasma membrane"/>
    <property type="evidence" value="ECO:0007669"/>
    <property type="project" value="UniProtKB-SubCell"/>
</dbReference>
<evidence type="ECO:0000313" key="8">
    <source>
        <dbReference type="Proteomes" id="UP000887013"/>
    </source>
</evidence>
<dbReference type="InterPro" id="IPR013604">
    <property type="entry name" value="7TM_chemorcpt"/>
</dbReference>
<gene>
    <name evidence="7" type="primary">AVEN_31145_1</name>
    <name evidence="7" type="ORF">NPIL_650191</name>
</gene>
<keyword evidence="8" id="KW-1185">Reference proteome</keyword>
<dbReference type="GO" id="GO:0050909">
    <property type="term" value="P:sensory perception of taste"/>
    <property type="evidence" value="ECO:0007669"/>
    <property type="project" value="InterPro"/>
</dbReference>
<keyword evidence="5 6" id="KW-0472">Membrane</keyword>
<comment type="subcellular location">
    <subcellularLocation>
        <location evidence="1">Cell membrane</location>
        <topology evidence="1">Multi-pass membrane protein</topology>
    </subcellularLocation>
</comment>
<evidence type="ECO:0000256" key="5">
    <source>
        <dbReference type="ARBA" id="ARBA00023136"/>
    </source>
</evidence>
<evidence type="ECO:0000256" key="3">
    <source>
        <dbReference type="ARBA" id="ARBA00022692"/>
    </source>
</evidence>
<evidence type="ECO:0000256" key="2">
    <source>
        <dbReference type="ARBA" id="ARBA00022475"/>
    </source>
</evidence>
<organism evidence="7 8">
    <name type="scientific">Nephila pilipes</name>
    <name type="common">Giant wood spider</name>
    <name type="synonym">Nephila maculata</name>
    <dbReference type="NCBI Taxonomy" id="299642"/>
    <lineage>
        <taxon>Eukaryota</taxon>
        <taxon>Metazoa</taxon>
        <taxon>Ecdysozoa</taxon>
        <taxon>Arthropoda</taxon>
        <taxon>Chelicerata</taxon>
        <taxon>Arachnida</taxon>
        <taxon>Araneae</taxon>
        <taxon>Araneomorphae</taxon>
        <taxon>Entelegynae</taxon>
        <taxon>Araneoidea</taxon>
        <taxon>Nephilidae</taxon>
        <taxon>Nephila</taxon>
    </lineage>
</organism>
<protein>
    <submittedName>
        <fullName evidence="7">Uncharacterized protein</fullName>
    </submittedName>
</protein>
<keyword evidence="4 6" id="KW-1133">Transmembrane helix</keyword>
<keyword evidence="2" id="KW-1003">Cell membrane</keyword>
<evidence type="ECO:0000256" key="1">
    <source>
        <dbReference type="ARBA" id="ARBA00004651"/>
    </source>
</evidence>
<accession>A0A8X6TTD8</accession>
<dbReference type="AlphaFoldDB" id="A0A8X6TTD8"/>
<dbReference type="Proteomes" id="UP000887013">
    <property type="component" value="Unassembled WGS sequence"/>
</dbReference>
<dbReference type="OrthoDB" id="6434765at2759"/>
<sequence>MYERHDAKGPSQKFFDQILVFQQQKVHVYLHSCLIIISYPIDLLTIMFISLLSFETFSSLSEGVKTYRKSLIREIVSRPDQISVQEYLIAFRRIVDCIDSVEAGFSWNILFLIVSNISSFFLVLSIIAVGIDHFQIMLLASIIGSCIVSLVEFTAVTRSVILLNGEEDSLKKAVIRFSERPILCDEYLTKEKMSWTRLHSFSLLANTIRGTTIELTGGGMFVLNNSFILSVVGVMFTYGVLIFQFGRY</sequence>
<evidence type="ECO:0000256" key="4">
    <source>
        <dbReference type="ARBA" id="ARBA00022989"/>
    </source>
</evidence>
<feature type="transmembrane region" description="Helical" evidence="6">
    <location>
        <begin position="138"/>
        <end position="161"/>
    </location>
</feature>
<dbReference type="Pfam" id="PF08395">
    <property type="entry name" value="7tm_7"/>
    <property type="match status" value="1"/>
</dbReference>
<feature type="transmembrane region" description="Helical" evidence="6">
    <location>
        <begin position="28"/>
        <end position="52"/>
    </location>
</feature>
<evidence type="ECO:0000313" key="7">
    <source>
        <dbReference type="EMBL" id="GFT45007.1"/>
    </source>
</evidence>
<feature type="transmembrane region" description="Helical" evidence="6">
    <location>
        <begin position="227"/>
        <end position="246"/>
    </location>
</feature>
<feature type="transmembrane region" description="Helical" evidence="6">
    <location>
        <begin position="109"/>
        <end position="131"/>
    </location>
</feature>
<comment type="caution">
    <text evidence="7">The sequence shown here is derived from an EMBL/GenBank/DDBJ whole genome shotgun (WGS) entry which is preliminary data.</text>
</comment>
<proteinExistence type="predicted"/>
<reference evidence="7" key="1">
    <citation type="submission" date="2020-08" db="EMBL/GenBank/DDBJ databases">
        <title>Multicomponent nature underlies the extraordinary mechanical properties of spider dragline silk.</title>
        <authorList>
            <person name="Kono N."/>
            <person name="Nakamura H."/>
            <person name="Mori M."/>
            <person name="Yoshida Y."/>
            <person name="Ohtoshi R."/>
            <person name="Malay A.D."/>
            <person name="Moran D.A.P."/>
            <person name="Tomita M."/>
            <person name="Numata K."/>
            <person name="Arakawa K."/>
        </authorList>
    </citation>
    <scope>NUCLEOTIDE SEQUENCE</scope>
</reference>
<evidence type="ECO:0000256" key="6">
    <source>
        <dbReference type="SAM" id="Phobius"/>
    </source>
</evidence>
<name>A0A8X6TTD8_NEPPI</name>
<keyword evidence="3 6" id="KW-0812">Transmembrane</keyword>